<reference evidence="5" key="2">
    <citation type="journal article" date="2021" name="PeerJ">
        <title>Extensive microbial diversity within the chicken gut microbiome revealed by metagenomics and culture.</title>
        <authorList>
            <person name="Gilroy R."/>
            <person name="Ravi A."/>
            <person name="Getino M."/>
            <person name="Pursley I."/>
            <person name="Horton D.L."/>
            <person name="Alikhan N.F."/>
            <person name="Baker D."/>
            <person name="Gharbi K."/>
            <person name="Hall N."/>
            <person name="Watson M."/>
            <person name="Adriaenssens E.M."/>
            <person name="Foster-Nyarko E."/>
            <person name="Jarju S."/>
            <person name="Secka A."/>
            <person name="Antonio M."/>
            <person name="Oren A."/>
            <person name="Chaudhuri R.R."/>
            <person name="La Ragione R."/>
            <person name="Hildebrand F."/>
            <person name="Pallen M.J."/>
        </authorList>
    </citation>
    <scope>NUCLEOTIDE SEQUENCE</scope>
    <source>
        <strain evidence="5">CHK33-4379</strain>
    </source>
</reference>
<evidence type="ECO:0000256" key="3">
    <source>
        <dbReference type="SAM" id="MobiDB-lite"/>
    </source>
</evidence>
<feature type="coiled-coil region" evidence="2">
    <location>
        <begin position="162"/>
        <end position="262"/>
    </location>
</feature>
<dbReference type="Gene3D" id="6.10.250.3150">
    <property type="match status" value="1"/>
</dbReference>
<feature type="region of interest" description="Disordered" evidence="3">
    <location>
        <begin position="1"/>
        <end position="24"/>
    </location>
</feature>
<comment type="caution">
    <text evidence="5">The sequence shown here is derived from an EMBL/GenBank/DDBJ whole genome shotgun (WGS) entry which is preliminary data.</text>
</comment>
<protein>
    <submittedName>
        <fullName evidence="5">Peptidoglycan DD-metalloendopeptidase family protein</fullName>
    </submittedName>
</protein>
<evidence type="ECO:0000256" key="1">
    <source>
        <dbReference type="ARBA" id="ARBA00022729"/>
    </source>
</evidence>
<dbReference type="AlphaFoldDB" id="A0A9D1GV37"/>
<evidence type="ECO:0000313" key="5">
    <source>
        <dbReference type="EMBL" id="HIT59582.1"/>
    </source>
</evidence>
<evidence type="ECO:0000259" key="4">
    <source>
        <dbReference type="Pfam" id="PF01551"/>
    </source>
</evidence>
<dbReference type="Proteomes" id="UP000824136">
    <property type="component" value="Unassembled WGS sequence"/>
</dbReference>
<organism evidence="5 6">
    <name type="scientific">Candidatus Faeciplasma pullistercoris</name>
    <dbReference type="NCBI Taxonomy" id="2840800"/>
    <lineage>
        <taxon>Bacteria</taxon>
        <taxon>Bacillati</taxon>
        <taxon>Bacillota</taxon>
        <taxon>Clostridia</taxon>
        <taxon>Eubacteriales</taxon>
        <taxon>Oscillospiraceae</taxon>
        <taxon>Oscillospiraceae incertae sedis</taxon>
        <taxon>Candidatus Faeciplasma</taxon>
    </lineage>
</organism>
<accession>A0A9D1GV37</accession>
<dbReference type="EMBL" id="DVLL01000024">
    <property type="protein sequence ID" value="HIT59582.1"/>
    <property type="molecule type" value="Genomic_DNA"/>
</dbReference>
<sequence length="413" mass="46731">MSASVYYGTPHTLADSTQKELEDRLEEIEREKEELDDAISETEHDIELEEENQEYIDEQIETTEEYIRTLSELISNYDGQISDLEDQIALKEAEIDKTELLIADQQAEIEEGVKIYGSQLRAMYISGTDSVASVLMGASDFFDMLMKLELVKRVADYNDELIDHLLEVKDSYENSKLELENMISDLEANKEEVNLKKTEVESLREEWYLELDGLEELYSESKAEIERLEDMQQSYEDNRDELDEEAEKIEEEIQRIIREQSRQEYMGDLEPGTFLWPVPGYYHITSGYGSRWGTTHRGIDISGSGIDGAEITAANSGVVIFVNNGCTHDYGKRKSCGCGGGFGNYCIIDHGGGYATLYGHSKEIIVEEGDHVTTGDVIGYVGSTGYSTGAHLHFEVRVDGERLDPESFNLIKT</sequence>
<dbReference type="PANTHER" id="PTHR21666">
    <property type="entry name" value="PEPTIDASE-RELATED"/>
    <property type="match status" value="1"/>
</dbReference>
<gene>
    <name evidence="5" type="ORF">IAC39_07740</name>
</gene>
<dbReference type="Gene3D" id="2.70.70.10">
    <property type="entry name" value="Glucose Permease (Domain IIA)"/>
    <property type="match status" value="1"/>
</dbReference>
<dbReference type="CDD" id="cd12797">
    <property type="entry name" value="M23_peptidase"/>
    <property type="match status" value="1"/>
</dbReference>
<name>A0A9D1GV37_9FIRM</name>
<keyword evidence="1" id="KW-0732">Signal</keyword>
<dbReference type="SUPFAM" id="SSF51261">
    <property type="entry name" value="Duplicated hybrid motif"/>
    <property type="match status" value="1"/>
</dbReference>
<dbReference type="InterPro" id="IPR011055">
    <property type="entry name" value="Dup_hybrid_motif"/>
</dbReference>
<reference evidence="5" key="1">
    <citation type="submission" date="2020-10" db="EMBL/GenBank/DDBJ databases">
        <authorList>
            <person name="Gilroy R."/>
        </authorList>
    </citation>
    <scope>NUCLEOTIDE SEQUENCE</scope>
    <source>
        <strain evidence="5">CHK33-4379</strain>
    </source>
</reference>
<dbReference type="PANTHER" id="PTHR21666:SF289">
    <property type="entry name" value="L-ALA--D-GLU ENDOPEPTIDASE"/>
    <property type="match status" value="1"/>
</dbReference>
<keyword evidence="2" id="KW-0175">Coiled coil</keyword>
<dbReference type="Pfam" id="PF01551">
    <property type="entry name" value="Peptidase_M23"/>
    <property type="match status" value="1"/>
</dbReference>
<evidence type="ECO:0000256" key="2">
    <source>
        <dbReference type="SAM" id="Coils"/>
    </source>
</evidence>
<evidence type="ECO:0000313" key="6">
    <source>
        <dbReference type="Proteomes" id="UP000824136"/>
    </source>
</evidence>
<dbReference type="InterPro" id="IPR050570">
    <property type="entry name" value="Cell_wall_metabolism_enzyme"/>
</dbReference>
<feature type="domain" description="M23ase beta-sheet core" evidence="4">
    <location>
        <begin position="295"/>
        <end position="405"/>
    </location>
</feature>
<dbReference type="InterPro" id="IPR016047">
    <property type="entry name" value="M23ase_b-sheet_dom"/>
</dbReference>
<dbReference type="GO" id="GO:0004222">
    <property type="term" value="F:metalloendopeptidase activity"/>
    <property type="evidence" value="ECO:0007669"/>
    <property type="project" value="TreeGrafter"/>
</dbReference>
<proteinExistence type="predicted"/>